<dbReference type="GO" id="GO:0050566">
    <property type="term" value="F:asparaginyl-tRNA synthase (glutamine-hydrolyzing) activity"/>
    <property type="evidence" value="ECO:0007669"/>
    <property type="project" value="RHEA"/>
</dbReference>
<evidence type="ECO:0000256" key="1">
    <source>
        <dbReference type="ARBA" id="ARBA00010757"/>
    </source>
</evidence>
<keyword evidence="6" id="KW-0067">ATP-binding</keyword>
<dbReference type="GO" id="GO:0050567">
    <property type="term" value="F:glutaminyl-tRNA synthase (glutamine-hydrolyzing) activity"/>
    <property type="evidence" value="ECO:0007669"/>
    <property type="project" value="UniProtKB-UniRule"/>
</dbReference>
<evidence type="ECO:0000256" key="3">
    <source>
        <dbReference type="ARBA" id="ARBA00024799"/>
    </source>
</evidence>
<dbReference type="GO" id="GO:0005524">
    <property type="term" value="F:ATP binding"/>
    <property type="evidence" value="ECO:0007669"/>
    <property type="project" value="UniProtKB-KW"/>
</dbReference>
<reference evidence="8" key="1">
    <citation type="journal article" date="2014" name="Gene">
        <title>Genome-guided analysis of transformation efficiency and carbon dioxide assimilation by Moorella thermoacetica Y72.</title>
        <authorList>
            <person name="Tsukahara K."/>
            <person name="Kita A."/>
            <person name="Nakashimada Y."/>
            <person name="Hoshino T."/>
            <person name="Murakami K."/>
        </authorList>
    </citation>
    <scope>NUCLEOTIDE SEQUENCE [LARGE SCALE GENOMIC DNA]</scope>
    <source>
        <strain evidence="8">Y72</strain>
    </source>
</reference>
<feature type="region of interest" description="Disordered" evidence="7">
    <location>
        <begin position="72"/>
        <end position="94"/>
    </location>
</feature>
<dbReference type="RefSeq" id="WP_011393506.1">
    <property type="nucleotide sequence ID" value="NZ_DF238840.1"/>
</dbReference>
<keyword evidence="8" id="KW-0808">Transferase</keyword>
<accession>A0A0S6U7X3</accession>
<comment type="subunit">
    <text evidence="2 6">Heterotrimer of A, B and C subunits.</text>
</comment>
<dbReference type="GO" id="GO:0016740">
    <property type="term" value="F:transferase activity"/>
    <property type="evidence" value="ECO:0007669"/>
    <property type="project" value="UniProtKB-KW"/>
</dbReference>
<dbReference type="SMR" id="A0A0S6U7X3"/>
<evidence type="ECO:0000256" key="2">
    <source>
        <dbReference type="ARBA" id="ARBA00011123"/>
    </source>
</evidence>
<dbReference type="Proteomes" id="UP000063718">
    <property type="component" value="Unassembled WGS sequence"/>
</dbReference>
<evidence type="ECO:0000313" key="8">
    <source>
        <dbReference type="EMBL" id="GAF25201.1"/>
    </source>
</evidence>
<comment type="similarity">
    <text evidence="1 6">Belongs to the GatC family.</text>
</comment>
<comment type="catalytic activity">
    <reaction evidence="5 6">
        <text>L-glutamyl-tRNA(Gln) + L-glutamine + ATP + H2O = L-glutaminyl-tRNA(Gln) + L-glutamate + ADP + phosphate + H(+)</text>
        <dbReference type="Rhea" id="RHEA:17521"/>
        <dbReference type="Rhea" id="RHEA-COMP:9681"/>
        <dbReference type="Rhea" id="RHEA-COMP:9684"/>
        <dbReference type="ChEBI" id="CHEBI:15377"/>
        <dbReference type="ChEBI" id="CHEBI:15378"/>
        <dbReference type="ChEBI" id="CHEBI:29985"/>
        <dbReference type="ChEBI" id="CHEBI:30616"/>
        <dbReference type="ChEBI" id="CHEBI:43474"/>
        <dbReference type="ChEBI" id="CHEBI:58359"/>
        <dbReference type="ChEBI" id="CHEBI:78520"/>
        <dbReference type="ChEBI" id="CHEBI:78521"/>
        <dbReference type="ChEBI" id="CHEBI:456216"/>
    </reaction>
</comment>
<dbReference type="AlphaFoldDB" id="A0A0S6U7X3"/>
<dbReference type="Gene3D" id="1.10.20.60">
    <property type="entry name" value="Glu-tRNAGln amidotransferase C subunit, N-terminal domain"/>
    <property type="match status" value="1"/>
</dbReference>
<dbReference type="InterPro" id="IPR003837">
    <property type="entry name" value="GatC"/>
</dbReference>
<dbReference type="GO" id="GO:0070681">
    <property type="term" value="P:glutaminyl-tRNAGln biosynthesis via transamidation"/>
    <property type="evidence" value="ECO:0007669"/>
    <property type="project" value="TreeGrafter"/>
</dbReference>
<keyword evidence="6" id="KW-0436">Ligase</keyword>
<sequence>MPISTAEVEHVALLARLKLSPEEKTAYTEQLNAILEYMDKLNALDTRDVEPTAHVLPLRNVFRDDCARPGLPREKALQGAPEVSEGQFKVPRVV</sequence>
<evidence type="ECO:0000256" key="5">
    <source>
        <dbReference type="ARBA" id="ARBA00047913"/>
    </source>
</evidence>
<dbReference type="Pfam" id="PF02686">
    <property type="entry name" value="GatC"/>
    <property type="match status" value="1"/>
</dbReference>
<evidence type="ECO:0000256" key="7">
    <source>
        <dbReference type="SAM" id="MobiDB-lite"/>
    </source>
</evidence>
<name>A0A0S6U7X3_NEOTH</name>
<evidence type="ECO:0000256" key="6">
    <source>
        <dbReference type="HAMAP-Rule" id="MF_00122"/>
    </source>
</evidence>
<dbReference type="InterPro" id="IPR036113">
    <property type="entry name" value="Asp/Glu-ADT_sf_sub_c"/>
</dbReference>
<dbReference type="GO" id="GO:0006412">
    <property type="term" value="P:translation"/>
    <property type="evidence" value="ECO:0007669"/>
    <property type="project" value="UniProtKB-UniRule"/>
</dbReference>
<dbReference type="EC" id="6.3.5.-" evidence="6"/>
<dbReference type="HAMAP" id="MF_00122">
    <property type="entry name" value="GatC"/>
    <property type="match status" value="1"/>
</dbReference>
<comment type="catalytic activity">
    <reaction evidence="4 6">
        <text>L-aspartyl-tRNA(Asn) + L-glutamine + ATP + H2O = L-asparaginyl-tRNA(Asn) + L-glutamate + ADP + phosphate + 2 H(+)</text>
        <dbReference type="Rhea" id="RHEA:14513"/>
        <dbReference type="Rhea" id="RHEA-COMP:9674"/>
        <dbReference type="Rhea" id="RHEA-COMP:9677"/>
        <dbReference type="ChEBI" id="CHEBI:15377"/>
        <dbReference type="ChEBI" id="CHEBI:15378"/>
        <dbReference type="ChEBI" id="CHEBI:29985"/>
        <dbReference type="ChEBI" id="CHEBI:30616"/>
        <dbReference type="ChEBI" id="CHEBI:43474"/>
        <dbReference type="ChEBI" id="CHEBI:58359"/>
        <dbReference type="ChEBI" id="CHEBI:78515"/>
        <dbReference type="ChEBI" id="CHEBI:78516"/>
        <dbReference type="ChEBI" id="CHEBI:456216"/>
    </reaction>
</comment>
<keyword evidence="6" id="KW-0648">Protein biosynthesis</keyword>
<dbReference type="GeneID" id="45618054"/>
<dbReference type="PANTHER" id="PTHR15004:SF0">
    <property type="entry name" value="GLUTAMYL-TRNA(GLN) AMIDOTRANSFERASE SUBUNIT C, MITOCHONDRIAL"/>
    <property type="match status" value="1"/>
</dbReference>
<protein>
    <recommendedName>
        <fullName evidence="6">Aspartyl/glutamyl-tRNA(Asn/Gln) amidotransferase subunit C</fullName>
        <shortName evidence="6">Asp/Glu-ADT subunit C</shortName>
        <ecNumber evidence="6">6.3.5.-</ecNumber>
    </recommendedName>
</protein>
<organism evidence="8">
    <name type="scientific">Moorella thermoacetica Y72</name>
    <dbReference type="NCBI Taxonomy" id="1325331"/>
    <lineage>
        <taxon>Bacteria</taxon>
        <taxon>Bacillati</taxon>
        <taxon>Bacillota</taxon>
        <taxon>Clostridia</taxon>
        <taxon>Neomoorellales</taxon>
        <taxon>Neomoorellaceae</taxon>
        <taxon>Neomoorella</taxon>
    </lineage>
</organism>
<dbReference type="NCBIfam" id="TIGR00135">
    <property type="entry name" value="gatC"/>
    <property type="match status" value="1"/>
</dbReference>
<dbReference type="PANTHER" id="PTHR15004">
    <property type="entry name" value="GLUTAMYL-TRNA(GLN) AMIDOTRANSFERASE SUBUNIT C, MITOCHONDRIAL"/>
    <property type="match status" value="1"/>
</dbReference>
<dbReference type="SUPFAM" id="SSF141000">
    <property type="entry name" value="Glu-tRNAGln amidotransferase C subunit"/>
    <property type="match status" value="1"/>
</dbReference>
<proteinExistence type="inferred from homology"/>
<comment type="function">
    <text evidence="3 6">Allows the formation of correctly charged Asn-tRNA(Asn) or Gln-tRNA(Gln) through the transamidation of misacylated Asp-tRNA(Asn) or Glu-tRNA(Gln) in organisms which lack either or both of asparaginyl-tRNA or glutaminyl-tRNA synthetases. The reaction takes place in the presence of glutamine and ATP through an activated phospho-Asp-tRNA(Asn) or phospho-Glu-tRNA(Gln).</text>
</comment>
<keyword evidence="6" id="KW-0547">Nucleotide-binding</keyword>
<dbReference type="EMBL" id="DF238840">
    <property type="protein sequence ID" value="GAF25201.1"/>
    <property type="molecule type" value="Genomic_DNA"/>
</dbReference>
<gene>
    <name evidence="6" type="primary">gatC</name>
    <name evidence="8" type="ORF">MTY_0531</name>
</gene>
<dbReference type="GO" id="GO:0006450">
    <property type="term" value="P:regulation of translational fidelity"/>
    <property type="evidence" value="ECO:0007669"/>
    <property type="project" value="InterPro"/>
</dbReference>
<evidence type="ECO:0000256" key="4">
    <source>
        <dbReference type="ARBA" id="ARBA00047380"/>
    </source>
</evidence>